<dbReference type="Proteomes" id="UP000507470">
    <property type="component" value="Unassembled WGS sequence"/>
</dbReference>
<sequence length="155" mass="17882">MARELQALRHRCVKKDWHLDGNNTDALKITVNKNITLTAIIVYGFINDIPDRCDTYGRENTIRIHLSNDIYEQTYVISANKQETQTIRLINPIQIIKDTGFTVKIASPKLYVHYGSQCRESWKQNDIKVKFEYSPECTTDTNEEQGQIAGIEFSV</sequence>
<dbReference type="EMBL" id="CACVKT020002987">
    <property type="protein sequence ID" value="CAC5381074.1"/>
    <property type="molecule type" value="Genomic_DNA"/>
</dbReference>
<dbReference type="Gene3D" id="2.60.120.820">
    <property type="entry name" value="PHR domain"/>
    <property type="match status" value="1"/>
</dbReference>
<evidence type="ECO:0000313" key="2">
    <source>
        <dbReference type="EMBL" id="CAC5381074.1"/>
    </source>
</evidence>
<dbReference type="Pfam" id="PF08005">
    <property type="entry name" value="PHR"/>
    <property type="match status" value="1"/>
</dbReference>
<dbReference type="InterPro" id="IPR038648">
    <property type="entry name" value="PHR_sf"/>
</dbReference>
<feature type="domain" description="PHR" evidence="1">
    <location>
        <begin position="9"/>
        <end position="151"/>
    </location>
</feature>
<dbReference type="InterPro" id="IPR012983">
    <property type="entry name" value="PHR"/>
</dbReference>
<name>A0A6J8BDU2_MYTCO</name>
<organism evidence="2 3">
    <name type="scientific">Mytilus coruscus</name>
    <name type="common">Sea mussel</name>
    <dbReference type="NCBI Taxonomy" id="42192"/>
    <lineage>
        <taxon>Eukaryota</taxon>
        <taxon>Metazoa</taxon>
        <taxon>Spiralia</taxon>
        <taxon>Lophotrochozoa</taxon>
        <taxon>Mollusca</taxon>
        <taxon>Bivalvia</taxon>
        <taxon>Autobranchia</taxon>
        <taxon>Pteriomorphia</taxon>
        <taxon>Mytilida</taxon>
        <taxon>Mytiloidea</taxon>
        <taxon>Mytilidae</taxon>
        <taxon>Mytilinae</taxon>
        <taxon>Mytilus</taxon>
    </lineage>
</organism>
<dbReference type="AlphaFoldDB" id="A0A6J8BDU2"/>
<gene>
    <name evidence="2" type="ORF">MCOR_16989</name>
</gene>
<proteinExistence type="predicted"/>
<dbReference type="OrthoDB" id="10343827at2759"/>
<evidence type="ECO:0000313" key="3">
    <source>
        <dbReference type="Proteomes" id="UP000507470"/>
    </source>
</evidence>
<evidence type="ECO:0000259" key="1">
    <source>
        <dbReference type="Pfam" id="PF08005"/>
    </source>
</evidence>
<keyword evidence="3" id="KW-1185">Reference proteome</keyword>
<accession>A0A6J8BDU2</accession>
<protein>
    <recommendedName>
        <fullName evidence="1">PHR domain-containing protein</fullName>
    </recommendedName>
</protein>
<reference evidence="2 3" key="1">
    <citation type="submission" date="2020-06" db="EMBL/GenBank/DDBJ databases">
        <authorList>
            <person name="Li R."/>
            <person name="Bekaert M."/>
        </authorList>
    </citation>
    <scope>NUCLEOTIDE SEQUENCE [LARGE SCALE GENOMIC DNA]</scope>
    <source>
        <strain evidence="3">wild</strain>
    </source>
</reference>